<evidence type="ECO:0000313" key="2">
    <source>
        <dbReference type="EMBL" id="GAA5110157.1"/>
    </source>
</evidence>
<feature type="transmembrane region" description="Helical" evidence="1">
    <location>
        <begin position="204"/>
        <end position="227"/>
    </location>
</feature>
<feature type="transmembrane region" description="Helical" evidence="1">
    <location>
        <begin position="6"/>
        <end position="25"/>
    </location>
</feature>
<feature type="transmembrane region" description="Helical" evidence="1">
    <location>
        <begin position="234"/>
        <end position="255"/>
    </location>
</feature>
<dbReference type="Proteomes" id="UP001500864">
    <property type="component" value="Unassembled WGS sequence"/>
</dbReference>
<feature type="transmembrane region" description="Helical" evidence="1">
    <location>
        <begin position="160"/>
        <end position="184"/>
    </location>
</feature>
<feature type="transmembrane region" description="Helical" evidence="1">
    <location>
        <begin position="127"/>
        <end position="148"/>
    </location>
</feature>
<feature type="transmembrane region" description="Helical" evidence="1">
    <location>
        <begin position="267"/>
        <end position="284"/>
    </location>
</feature>
<sequence>MGAFGLVLAYFCLLFVMYLFLKTIAINGKIMLGRENMVAFIVAALVALPLIYAFEYFEYIVGVSITSSHVAIIMFFLSFCIEFIPNIVNNIKCFSLAIIASCPIFFIAAGFIVMSDDLLLDFFDLQLSGYIYLLFIIPLMIGVARYVLIAKALKEKSMSVLDLSICIGCGFAIGVFFVSSLLLSDLREIYQQIGFANREAVKKMFDYAVFGFAILTGQVFLTFLMVLFVTTKKYYWLVLDVLAELFFSLFVSYYVAFVHTDDDYGMVRSWICLMYVVYVYARYIKSKNVKLSVINPFKRKTE</sequence>
<feature type="transmembrane region" description="Helical" evidence="1">
    <location>
        <begin position="93"/>
        <end position="115"/>
    </location>
</feature>
<proteinExistence type="predicted"/>
<protein>
    <recommendedName>
        <fullName evidence="4">Integral membrane protein</fullName>
    </recommendedName>
</protein>
<feature type="transmembrane region" description="Helical" evidence="1">
    <location>
        <begin position="60"/>
        <end position="81"/>
    </location>
</feature>
<feature type="transmembrane region" description="Helical" evidence="1">
    <location>
        <begin position="37"/>
        <end position="54"/>
    </location>
</feature>
<reference evidence="3" key="1">
    <citation type="journal article" date="2019" name="Int. J. Syst. Evol. Microbiol.">
        <title>The Global Catalogue of Microorganisms (GCM) 10K type strain sequencing project: providing services to taxonomists for standard genome sequencing and annotation.</title>
        <authorList>
            <consortium name="The Broad Institute Genomics Platform"/>
            <consortium name="The Broad Institute Genome Sequencing Center for Infectious Disease"/>
            <person name="Wu L."/>
            <person name="Ma J."/>
        </authorList>
    </citation>
    <scope>NUCLEOTIDE SEQUENCE [LARGE SCALE GENOMIC DNA]</scope>
    <source>
        <strain evidence="3">JCM 17712</strain>
    </source>
</reference>
<organism evidence="2 3">
    <name type="scientific">Bartonella jaculi</name>
    <dbReference type="NCBI Taxonomy" id="686226"/>
    <lineage>
        <taxon>Bacteria</taxon>
        <taxon>Pseudomonadati</taxon>
        <taxon>Pseudomonadota</taxon>
        <taxon>Alphaproteobacteria</taxon>
        <taxon>Hyphomicrobiales</taxon>
        <taxon>Bartonellaceae</taxon>
        <taxon>Bartonella</taxon>
    </lineage>
</organism>
<keyword evidence="1" id="KW-0472">Membrane</keyword>
<comment type="caution">
    <text evidence="2">The sequence shown here is derived from an EMBL/GenBank/DDBJ whole genome shotgun (WGS) entry which is preliminary data.</text>
</comment>
<evidence type="ECO:0000256" key="1">
    <source>
        <dbReference type="SAM" id="Phobius"/>
    </source>
</evidence>
<dbReference type="EMBL" id="BAABIZ010000020">
    <property type="protein sequence ID" value="GAA5110157.1"/>
    <property type="molecule type" value="Genomic_DNA"/>
</dbReference>
<evidence type="ECO:0000313" key="3">
    <source>
        <dbReference type="Proteomes" id="UP001500864"/>
    </source>
</evidence>
<name>A0ABP9N7A7_9HYPH</name>
<keyword evidence="3" id="KW-1185">Reference proteome</keyword>
<keyword evidence="1" id="KW-1133">Transmembrane helix</keyword>
<gene>
    <name evidence="2" type="ORF">GCM10023261_13670</name>
</gene>
<accession>A0ABP9N7A7</accession>
<keyword evidence="1" id="KW-0812">Transmembrane</keyword>
<dbReference type="RefSeq" id="WP_345116885.1">
    <property type="nucleotide sequence ID" value="NZ_BAABIZ010000020.1"/>
</dbReference>
<evidence type="ECO:0008006" key="4">
    <source>
        <dbReference type="Google" id="ProtNLM"/>
    </source>
</evidence>